<sequence>MSSSAASASLAAQRDGELSHRQIVTIVLGLMTGMFLAALDQNIVGTAIRTISDDLHGLDQQAWVTTAYLITSTISTPIYGKLSDLYGRKPFFLAAIIIFVAGSLACTFATSMYMLAAFRAIQGLGAGGLMSLALAIVGDIVPPRERAKYQGYFLAVFGTSSVLGPVIGGFFADQSSLLGLTGWRWVFMVNVPIGAVALFAVSRTLHLHHVRREARIDWWGASMLVLGLVPLLTVAEQGREWGWSSGRSIACFVIGVVGIIGFIWAEHLMKDDALIPLRIFRNRAIVVSLSGGFVVGAGMFGGMMILPQFYLQIINGSSPTKAGLQMIPMVLGMMIASIASGQLMTKTGKLKPFPIFGVALMAIIMFVLSRLSADTPLWQVMVMMFFFGFGLGNTMQPLTLAVQAAVEPRDIGMATSSATFFRQIGGTLGVAIFLSIMFNKLGGNIASAFTDASKDPSFLAAMKDPAVLADPTNASFVKALASKDPSALSGVMQDSSIINHLDPRLAHPFKVGFAQSMDLIFLLAAIACVIGFVVMLFMPRLELGSQSAAAQIAEAARRKELQLEPLPEDASPEDLLLHKSLTQFLVDAATYDSVGHTMEELPDAHLAMRGRHRPEFVAGQR</sequence>
<reference evidence="10" key="1">
    <citation type="journal article" date="2019" name="Int. J. Syst. Evol. Microbiol.">
        <title>The Global Catalogue of Microorganisms (GCM) 10K type strain sequencing project: providing services to taxonomists for standard genome sequencing and annotation.</title>
        <authorList>
            <consortium name="The Broad Institute Genomics Platform"/>
            <consortium name="The Broad Institute Genome Sequencing Center for Infectious Disease"/>
            <person name="Wu L."/>
            <person name="Ma J."/>
        </authorList>
    </citation>
    <scope>NUCLEOTIDE SEQUENCE [LARGE SCALE GENOMIC DNA]</scope>
    <source>
        <strain evidence="10">NBRC 105830</strain>
    </source>
</reference>
<feature type="transmembrane region" description="Helical" evidence="7">
    <location>
        <begin position="322"/>
        <end position="341"/>
    </location>
</feature>
<dbReference type="InterPro" id="IPR004638">
    <property type="entry name" value="EmrB-like"/>
</dbReference>
<feature type="transmembrane region" description="Helical" evidence="7">
    <location>
        <begin position="519"/>
        <end position="538"/>
    </location>
</feature>
<feature type="domain" description="Major facilitator superfamily (MFS) profile" evidence="8">
    <location>
        <begin position="26"/>
        <end position="543"/>
    </location>
</feature>
<dbReference type="Pfam" id="PF07690">
    <property type="entry name" value="MFS_1"/>
    <property type="match status" value="1"/>
</dbReference>
<feature type="transmembrane region" description="Helical" evidence="7">
    <location>
        <begin position="285"/>
        <end position="310"/>
    </location>
</feature>
<dbReference type="PROSITE" id="PS50850">
    <property type="entry name" value="MFS"/>
    <property type="match status" value="1"/>
</dbReference>
<dbReference type="PANTHER" id="PTHR23501:SF197">
    <property type="entry name" value="COMD"/>
    <property type="match status" value="1"/>
</dbReference>
<evidence type="ECO:0000256" key="5">
    <source>
        <dbReference type="ARBA" id="ARBA00022989"/>
    </source>
</evidence>
<feature type="transmembrane region" description="Helical" evidence="7">
    <location>
        <begin position="120"/>
        <end position="140"/>
    </location>
</feature>
<keyword evidence="2" id="KW-0813">Transport</keyword>
<feature type="transmembrane region" description="Helical" evidence="7">
    <location>
        <begin position="91"/>
        <end position="114"/>
    </location>
</feature>
<gene>
    <name evidence="9" type="ORF">GCM10025862_32010</name>
</gene>
<proteinExistence type="predicted"/>
<evidence type="ECO:0000256" key="6">
    <source>
        <dbReference type="ARBA" id="ARBA00023136"/>
    </source>
</evidence>
<keyword evidence="4 7" id="KW-0812">Transmembrane</keyword>
<feature type="transmembrane region" description="Helical" evidence="7">
    <location>
        <begin position="377"/>
        <end position="398"/>
    </location>
</feature>
<dbReference type="RefSeq" id="WP_241441469.1">
    <property type="nucleotide sequence ID" value="NZ_BSUJ01000001.1"/>
</dbReference>
<keyword evidence="5 7" id="KW-1133">Transmembrane helix</keyword>
<organism evidence="9 10">
    <name type="scientific">Arsenicicoccus piscis</name>
    <dbReference type="NCBI Taxonomy" id="673954"/>
    <lineage>
        <taxon>Bacteria</taxon>
        <taxon>Bacillati</taxon>
        <taxon>Actinomycetota</taxon>
        <taxon>Actinomycetes</taxon>
        <taxon>Micrococcales</taxon>
        <taxon>Intrasporangiaceae</taxon>
        <taxon>Arsenicicoccus</taxon>
    </lineage>
</organism>
<evidence type="ECO:0000256" key="3">
    <source>
        <dbReference type="ARBA" id="ARBA00022475"/>
    </source>
</evidence>
<protein>
    <submittedName>
        <fullName evidence="9">MFS transporter</fullName>
    </submittedName>
</protein>
<dbReference type="Proteomes" id="UP001157109">
    <property type="component" value="Unassembled WGS sequence"/>
</dbReference>
<comment type="subcellular location">
    <subcellularLocation>
        <location evidence="1">Cell membrane</location>
        <topology evidence="1">Multi-pass membrane protein</topology>
    </subcellularLocation>
</comment>
<dbReference type="PANTHER" id="PTHR23501">
    <property type="entry name" value="MAJOR FACILITATOR SUPERFAMILY"/>
    <property type="match status" value="1"/>
</dbReference>
<accession>A0ABQ6HUD1</accession>
<feature type="transmembrane region" description="Helical" evidence="7">
    <location>
        <begin position="183"/>
        <end position="204"/>
    </location>
</feature>
<dbReference type="InterPro" id="IPR036259">
    <property type="entry name" value="MFS_trans_sf"/>
</dbReference>
<keyword evidence="3" id="KW-1003">Cell membrane</keyword>
<dbReference type="InterPro" id="IPR011701">
    <property type="entry name" value="MFS"/>
</dbReference>
<feature type="transmembrane region" description="Helical" evidence="7">
    <location>
        <begin position="353"/>
        <end position="371"/>
    </location>
</feature>
<dbReference type="NCBIfam" id="TIGR00711">
    <property type="entry name" value="efflux_EmrB"/>
    <property type="match status" value="1"/>
</dbReference>
<name>A0ABQ6HUD1_9MICO</name>
<dbReference type="Gene3D" id="1.20.1720.10">
    <property type="entry name" value="Multidrug resistance protein D"/>
    <property type="match status" value="1"/>
</dbReference>
<dbReference type="SUPFAM" id="SSF103473">
    <property type="entry name" value="MFS general substrate transporter"/>
    <property type="match status" value="1"/>
</dbReference>
<evidence type="ECO:0000313" key="10">
    <source>
        <dbReference type="Proteomes" id="UP001157109"/>
    </source>
</evidence>
<evidence type="ECO:0000256" key="7">
    <source>
        <dbReference type="SAM" id="Phobius"/>
    </source>
</evidence>
<feature type="transmembrane region" description="Helical" evidence="7">
    <location>
        <begin position="152"/>
        <end position="171"/>
    </location>
</feature>
<dbReference type="Gene3D" id="1.20.1250.20">
    <property type="entry name" value="MFS general substrate transporter like domains"/>
    <property type="match status" value="1"/>
</dbReference>
<feature type="transmembrane region" description="Helical" evidence="7">
    <location>
        <begin position="216"/>
        <end position="235"/>
    </location>
</feature>
<dbReference type="CDD" id="cd17502">
    <property type="entry name" value="MFS_Azr1_MDR_like"/>
    <property type="match status" value="1"/>
</dbReference>
<feature type="transmembrane region" description="Helical" evidence="7">
    <location>
        <begin position="247"/>
        <end position="265"/>
    </location>
</feature>
<dbReference type="EMBL" id="BSUJ01000001">
    <property type="protein sequence ID" value="GMA21180.1"/>
    <property type="molecule type" value="Genomic_DNA"/>
</dbReference>
<keyword evidence="10" id="KW-1185">Reference proteome</keyword>
<feature type="transmembrane region" description="Helical" evidence="7">
    <location>
        <begin position="20"/>
        <end position="39"/>
    </location>
</feature>
<evidence type="ECO:0000259" key="8">
    <source>
        <dbReference type="PROSITE" id="PS50850"/>
    </source>
</evidence>
<keyword evidence="6 7" id="KW-0472">Membrane</keyword>
<evidence type="ECO:0000256" key="1">
    <source>
        <dbReference type="ARBA" id="ARBA00004651"/>
    </source>
</evidence>
<evidence type="ECO:0000256" key="2">
    <source>
        <dbReference type="ARBA" id="ARBA00022448"/>
    </source>
</evidence>
<dbReference type="InterPro" id="IPR020846">
    <property type="entry name" value="MFS_dom"/>
</dbReference>
<evidence type="ECO:0000256" key="4">
    <source>
        <dbReference type="ARBA" id="ARBA00022692"/>
    </source>
</evidence>
<evidence type="ECO:0000313" key="9">
    <source>
        <dbReference type="EMBL" id="GMA21180.1"/>
    </source>
</evidence>
<feature type="transmembrane region" description="Helical" evidence="7">
    <location>
        <begin position="419"/>
        <end position="438"/>
    </location>
</feature>
<comment type="caution">
    <text evidence="9">The sequence shown here is derived from an EMBL/GenBank/DDBJ whole genome shotgun (WGS) entry which is preliminary data.</text>
</comment>